<keyword evidence="18" id="KW-1185">Reference proteome</keyword>
<dbReference type="EMBL" id="ML119647">
    <property type="protein sequence ID" value="RPA87117.1"/>
    <property type="molecule type" value="Genomic_DNA"/>
</dbReference>
<dbReference type="PANTHER" id="PTHR22762">
    <property type="entry name" value="ALPHA-GLUCOSIDASE"/>
    <property type="match status" value="1"/>
</dbReference>
<dbReference type="InterPro" id="IPR013780">
    <property type="entry name" value="Glyco_hydro_b"/>
</dbReference>
<feature type="chain" id="PRO_5018297012" description="alpha-glucosidase" evidence="13">
    <location>
        <begin position="35"/>
        <end position="946"/>
    </location>
</feature>
<evidence type="ECO:0000256" key="3">
    <source>
        <dbReference type="ARBA" id="ARBA00004833"/>
    </source>
</evidence>
<keyword evidence="9" id="KW-0325">Glycoprotein</keyword>
<dbReference type="Gene3D" id="3.20.20.80">
    <property type="entry name" value="Glycosidases"/>
    <property type="match status" value="1"/>
</dbReference>
<evidence type="ECO:0000256" key="9">
    <source>
        <dbReference type="ARBA" id="ARBA00023180"/>
    </source>
</evidence>
<keyword evidence="6 13" id="KW-0732">Signal</keyword>
<dbReference type="GO" id="GO:0030246">
    <property type="term" value="F:carbohydrate binding"/>
    <property type="evidence" value="ECO:0007669"/>
    <property type="project" value="InterPro"/>
</dbReference>
<dbReference type="CDD" id="cd06603">
    <property type="entry name" value="GH31_GANC_GANAB_alpha"/>
    <property type="match status" value="1"/>
</dbReference>
<keyword evidence="8" id="KW-0256">Endoplasmic reticulum</keyword>
<dbReference type="GO" id="GO:0006491">
    <property type="term" value="P:N-glycan processing"/>
    <property type="evidence" value="ECO:0007669"/>
    <property type="project" value="TreeGrafter"/>
</dbReference>
<evidence type="ECO:0000256" key="8">
    <source>
        <dbReference type="ARBA" id="ARBA00022824"/>
    </source>
</evidence>
<gene>
    <name evidence="17" type="ORF">BJ508DRAFT_203510</name>
</gene>
<proteinExistence type="inferred from homology"/>
<evidence type="ECO:0000256" key="2">
    <source>
        <dbReference type="ARBA" id="ARBA00004240"/>
    </source>
</evidence>
<comment type="subcellular location">
    <subcellularLocation>
        <location evidence="2">Endoplasmic reticulum</location>
    </subcellularLocation>
</comment>
<evidence type="ECO:0000256" key="4">
    <source>
        <dbReference type="ARBA" id="ARBA00007806"/>
    </source>
</evidence>
<dbReference type="EC" id="3.2.1.20" evidence="5"/>
<dbReference type="Pfam" id="PF21365">
    <property type="entry name" value="Glyco_hydro_31_3rd"/>
    <property type="match status" value="1"/>
</dbReference>
<dbReference type="CDD" id="cd14752">
    <property type="entry name" value="GH31_N"/>
    <property type="match status" value="1"/>
</dbReference>
<comment type="pathway">
    <text evidence="3">Glycan metabolism; N-glycan metabolism.</text>
</comment>
<evidence type="ECO:0000313" key="17">
    <source>
        <dbReference type="EMBL" id="RPA87117.1"/>
    </source>
</evidence>
<name>A0A3N4INV2_ASCIM</name>
<evidence type="ECO:0000259" key="14">
    <source>
        <dbReference type="Pfam" id="PF01055"/>
    </source>
</evidence>
<evidence type="ECO:0000256" key="1">
    <source>
        <dbReference type="ARBA" id="ARBA00001657"/>
    </source>
</evidence>
<feature type="signal peptide" evidence="13">
    <location>
        <begin position="1"/>
        <end position="34"/>
    </location>
</feature>
<sequence>MRLQFGSDRPSGQSLAKLLTSTLLLLTTFDSVVAVKRENFKTCAQSGFCKRNRALADEAVAAGASWDPSYEIDTKSIRLGEGLFRANLEKTVEEGVKVELPIVISFLQNGGARVQVDEKRRQEGKIELRNDSKARKERYNEAAKWALVADPEIDEQADFNEKEGKVEVKWSVWQNDAVIEFKPFGVKFSRGGETHVILNERHLLNVEHWRPKPDGDDKCDSCWEETFGGNTDSKPRGPESIGMDITFPGYTHVYGIPEHASSMKLKETRGGDGQYTEPYRLYNSDVFEYETDSPMTLYGSIPFMQAHKKGFTVGVFWLNAAETWVDVTTRKDKKVTDTQTHWMSESGILDLFVFMGPNSQWLYKYYTELVGTTPIPPMFALGYHQCRWNYVSQDDVKQVDAMMDKFDIPYDVIWLDIEYTDGKAYFTWDPQTFSDPASMVSNLDYHKRKLVAIIDPHIKREQKDYTVVKELVDKSLAVKNKDGKDYDGWCWPGSSHWVDCFNVKAQDWWKAQFKFDKFKGTADNVHIWNDMNEPSVFNGPETTMPKDNIHHGDWEHRDVHNLYGMTFHEATYAAIKERNPKKPTRPFVLTRAFFAGSQRTAAMWTGDNEAKWEHLAQAVPMLLSQGIAGMPFAGADVGGFFGNPSKELLTRWYQAGAFYPFFRAHAHIDAKRREPYLVGEPYVSIIREAIKLRYSLLPALYTSFHRASWEGMPILRPMFLMFPDDEEALTIDDQFFFGDTGIIVKPVVEEGATTTKIWIPDDGIYYDYFDYTIQIGQGWGTINSPIEQIPILMRGGHIFPRKDRPRRSAELMKDDPYTIVIALSRVGAAAGVLYVDDGETFDYQNGQFLHKSFVYQSNKLTSKIVNNDPAKAKPYLKSISHVFVERVIIVGLPEGAVKEKKAKVTVGSKSWEAEIEFYEEHVGRASFAIVKNPKVPIGEEFEIELL</sequence>
<dbReference type="InterPro" id="IPR025887">
    <property type="entry name" value="Glyco_hydro_31_N_dom"/>
</dbReference>
<dbReference type="GO" id="GO:0004558">
    <property type="term" value="F:alpha-1,4-glucosidase activity"/>
    <property type="evidence" value="ECO:0007669"/>
    <property type="project" value="UniProtKB-EC"/>
</dbReference>
<dbReference type="AlphaFoldDB" id="A0A3N4INV2"/>
<evidence type="ECO:0000256" key="5">
    <source>
        <dbReference type="ARBA" id="ARBA00012741"/>
    </source>
</evidence>
<evidence type="ECO:0000256" key="13">
    <source>
        <dbReference type="SAM" id="SignalP"/>
    </source>
</evidence>
<dbReference type="PANTHER" id="PTHR22762:SF54">
    <property type="entry name" value="BCDNA.GH04962"/>
    <property type="match status" value="1"/>
</dbReference>
<dbReference type="InterPro" id="IPR011013">
    <property type="entry name" value="Gal_mutarotase_sf_dom"/>
</dbReference>
<evidence type="ECO:0000256" key="10">
    <source>
        <dbReference type="ARBA" id="ARBA00023295"/>
    </source>
</evidence>
<evidence type="ECO:0000256" key="11">
    <source>
        <dbReference type="ARBA" id="ARBA00042895"/>
    </source>
</evidence>
<dbReference type="Gene3D" id="2.60.40.1180">
    <property type="entry name" value="Golgi alpha-mannosidase II"/>
    <property type="match status" value="2"/>
</dbReference>
<evidence type="ECO:0000313" key="18">
    <source>
        <dbReference type="Proteomes" id="UP000275078"/>
    </source>
</evidence>
<dbReference type="SUPFAM" id="SSF51011">
    <property type="entry name" value="Glycosyl hydrolase domain"/>
    <property type="match status" value="1"/>
</dbReference>
<feature type="domain" description="Glycoside hydrolase family 31 TIM barrel" evidence="14">
    <location>
        <begin position="373"/>
        <end position="702"/>
    </location>
</feature>
<evidence type="ECO:0000259" key="16">
    <source>
        <dbReference type="Pfam" id="PF21365"/>
    </source>
</evidence>
<evidence type="ECO:0000259" key="15">
    <source>
        <dbReference type="Pfam" id="PF13802"/>
    </source>
</evidence>
<keyword evidence="7 12" id="KW-0378">Hydrolase</keyword>
<dbReference type="InterPro" id="IPR000322">
    <property type="entry name" value="Glyco_hydro_31_TIM"/>
</dbReference>
<comment type="catalytic activity">
    <reaction evidence="1">
        <text>Hydrolysis of terminal, non-reducing (1-&gt;4)-linked alpha-D-glucose residues with release of alpha-D-glucose.</text>
        <dbReference type="EC" id="3.2.1.20"/>
    </reaction>
</comment>
<dbReference type="Gene3D" id="2.60.40.1760">
    <property type="entry name" value="glycosyl hydrolase (family 31)"/>
    <property type="match status" value="1"/>
</dbReference>
<dbReference type="InterPro" id="IPR017853">
    <property type="entry name" value="GH"/>
</dbReference>
<dbReference type="Pfam" id="PF01055">
    <property type="entry name" value="Glyco_hydro_31_2nd"/>
    <property type="match status" value="1"/>
</dbReference>
<accession>A0A3N4INV2</accession>
<protein>
    <recommendedName>
        <fullName evidence="5">alpha-glucosidase</fullName>
        <ecNumber evidence="5">3.2.1.20</ecNumber>
    </recommendedName>
    <alternativeName>
        <fullName evidence="11">Glucosidase II subunit alpha</fullName>
    </alternativeName>
</protein>
<evidence type="ECO:0000256" key="7">
    <source>
        <dbReference type="ARBA" id="ARBA00022801"/>
    </source>
</evidence>
<dbReference type="InterPro" id="IPR048395">
    <property type="entry name" value="Glyco_hydro_31_C"/>
</dbReference>
<keyword evidence="10 12" id="KW-0326">Glycosidase</keyword>
<evidence type="ECO:0000256" key="12">
    <source>
        <dbReference type="RuleBase" id="RU361185"/>
    </source>
</evidence>
<reference evidence="17 18" key="1">
    <citation type="journal article" date="2018" name="Nat. Ecol. Evol.">
        <title>Pezizomycetes genomes reveal the molecular basis of ectomycorrhizal truffle lifestyle.</title>
        <authorList>
            <person name="Murat C."/>
            <person name="Payen T."/>
            <person name="Noel B."/>
            <person name="Kuo A."/>
            <person name="Morin E."/>
            <person name="Chen J."/>
            <person name="Kohler A."/>
            <person name="Krizsan K."/>
            <person name="Balestrini R."/>
            <person name="Da Silva C."/>
            <person name="Montanini B."/>
            <person name="Hainaut M."/>
            <person name="Levati E."/>
            <person name="Barry K.W."/>
            <person name="Belfiori B."/>
            <person name="Cichocki N."/>
            <person name="Clum A."/>
            <person name="Dockter R.B."/>
            <person name="Fauchery L."/>
            <person name="Guy J."/>
            <person name="Iotti M."/>
            <person name="Le Tacon F."/>
            <person name="Lindquist E.A."/>
            <person name="Lipzen A."/>
            <person name="Malagnac F."/>
            <person name="Mello A."/>
            <person name="Molinier V."/>
            <person name="Miyauchi S."/>
            <person name="Poulain J."/>
            <person name="Riccioni C."/>
            <person name="Rubini A."/>
            <person name="Sitrit Y."/>
            <person name="Splivallo R."/>
            <person name="Traeger S."/>
            <person name="Wang M."/>
            <person name="Zifcakova L."/>
            <person name="Wipf D."/>
            <person name="Zambonelli A."/>
            <person name="Paolocci F."/>
            <person name="Nowrousian M."/>
            <person name="Ottonello S."/>
            <person name="Baldrian P."/>
            <person name="Spatafora J.W."/>
            <person name="Henrissat B."/>
            <person name="Nagy L.G."/>
            <person name="Aury J.M."/>
            <person name="Wincker P."/>
            <person name="Grigoriev I.V."/>
            <person name="Bonfante P."/>
            <person name="Martin F.M."/>
        </authorList>
    </citation>
    <scope>NUCLEOTIDE SEQUENCE [LARGE SCALE GENOMIC DNA]</scope>
    <source>
        <strain evidence="17 18">RN42</strain>
    </source>
</reference>
<dbReference type="SUPFAM" id="SSF51445">
    <property type="entry name" value="(Trans)glycosidases"/>
    <property type="match status" value="1"/>
</dbReference>
<evidence type="ECO:0000256" key="6">
    <source>
        <dbReference type="ARBA" id="ARBA00022729"/>
    </source>
</evidence>
<organism evidence="17 18">
    <name type="scientific">Ascobolus immersus RN42</name>
    <dbReference type="NCBI Taxonomy" id="1160509"/>
    <lineage>
        <taxon>Eukaryota</taxon>
        <taxon>Fungi</taxon>
        <taxon>Dikarya</taxon>
        <taxon>Ascomycota</taxon>
        <taxon>Pezizomycotina</taxon>
        <taxon>Pezizomycetes</taxon>
        <taxon>Pezizales</taxon>
        <taxon>Ascobolaceae</taxon>
        <taxon>Ascobolus</taxon>
    </lineage>
</organism>
<comment type="similarity">
    <text evidence="4 12">Belongs to the glycosyl hydrolase 31 family.</text>
</comment>
<feature type="domain" description="Glycoside hydrolase family 31 N-terminal" evidence="15">
    <location>
        <begin position="102"/>
        <end position="326"/>
    </location>
</feature>
<dbReference type="Proteomes" id="UP000275078">
    <property type="component" value="Unassembled WGS sequence"/>
</dbReference>
<dbReference type="OrthoDB" id="3237269at2759"/>
<feature type="domain" description="Glycosyl hydrolase family 31 C-terminal" evidence="16">
    <location>
        <begin position="711"/>
        <end position="798"/>
    </location>
</feature>
<dbReference type="GO" id="GO:0005975">
    <property type="term" value="P:carbohydrate metabolic process"/>
    <property type="evidence" value="ECO:0007669"/>
    <property type="project" value="InterPro"/>
</dbReference>
<dbReference type="Pfam" id="PF13802">
    <property type="entry name" value="Gal_mutarotas_2"/>
    <property type="match status" value="1"/>
</dbReference>
<dbReference type="SUPFAM" id="SSF74650">
    <property type="entry name" value="Galactose mutarotase-like"/>
    <property type="match status" value="1"/>
</dbReference>
<dbReference type="STRING" id="1160509.A0A3N4INV2"/>
<dbReference type="GO" id="GO:0017177">
    <property type="term" value="C:glucosidase II complex"/>
    <property type="evidence" value="ECO:0007669"/>
    <property type="project" value="TreeGrafter"/>
</dbReference>